<proteinExistence type="predicted"/>
<feature type="compositionally biased region" description="Pro residues" evidence="1">
    <location>
        <begin position="114"/>
        <end position="127"/>
    </location>
</feature>
<feature type="region of interest" description="Disordered" evidence="1">
    <location>
        <begin position="1"/>
        <end position="40"/>
    </location>
</feature>
<gene>
    <name evidence="2" type="ORF">D9758_008550</name>
</gene>
<dbReference type="EMBL" id="JAACJM010000048">
    <property type="protein sequence ID" value="KAF5358760.1"/>
    <property type="molecule type" value="Genomic_DNA"/>
</dbReference>
<evidence type="ECO:0000313" key="2">
    <source>
        <dbReference type="EMBL" id="KAF5358760.1"/>
    </source>
</evidence>
<accession>A0A8H5LIH4</accession>
<keyword evidence="3" id="KW-1185">Reference proteome</keyword>
<feature type="compositionally biased region" description="Basic residues" evidence="1">
    <location>
        <begin position="88"/>
        <end position="98"/>
    </location>
</feature>
<reference evidence="2 3" key="1">
    <citation type="journal article" date="2020" name="ISME J.">
        <title>Uncovering the hidden diversity of litter-decomposition mechanisms in mushroom-forming fungi.</title>
        <authorList>
            <person name="Floudas D."/>
            <person name="Bentzer J."/>
            <person name="Ahren D."/>
            <person name="Johansson T."/>
            <person name="Persson P."/>
            <person name="Tunlid A."/>
        </authorList>
    </citation>
    <scope>NUCLEOTIDE SEQUENCE [LARGE SCALE GENOMIC DNA]</scope>
    <source>
        <strain evidence="2 3">CBS 291.85</strain>
    </source>
</reference>
<organism evidence="2 3">
    <name type="scientific">Tetrapyrgos nigripes</name>
    <dbReference type="NCBI Taxonomy" id="182062"/>
    <lineage>
        <taxon>Eukaryota</taxon>
        <taxon>Fungi</taxon>
        <taxon>Dikarya</taxon>
        <taxon>Basidiomycota</taxon>
        <taxon>Agaricomycotina</taxon>
        <taxon>Agaricomycetes</taxon>
        <taxon>Agaricomycetidae</taxon>
        <taxon>Agaricales</taxon>
        <taxon>Marasmiineae</taxon>
        <taxon>Marasmiaceae</taxon>
        <taxon>Tetrapyrgos</taxon>
    </lineage>
</organism>
<feature type="region of interest" description="Disordered" evidence="1">
    <location>
        <begin position="60"/>
        <end position="135"/>
    </location>
</feature>
<dbReference type="OrthoDB" id="3256438at2759"/>
<dbReference type="AlphaFoldDB" id="A0A8H5LIH4"/>
<comment type="caution">
    <text evidence="2">The sequence shown here is derived from an EMBL/GenBank/DDBJ whole genome shotgun (WGS) entry which is preliminary data.</text>
</comment>
<name>A0A8H5LIH4_9AGAR</name>
<protein>
    <submittedName>
        <fullName evidence="2">Uncharacterized protein</fullName>
    </submittedName>
</protein>
<dbReference type="Proteomes" id="UP000559256">
    <property type="component" value="Unassembled WGS sequence"/>
</dbReference>
<evidence type="ECO:0000256" key="1">
    <source>
        <dbReference type="SAM" id="MobiDB-lite"/>
    </source>
</evidence>
<feature type="compositionally biased region" description="Polar residues" evidence="1">
    <location>
        <begin position="8"/>
        <end position="29"/>
    </location>
</feature>
<sequence>MSVVQPLLPSTATTRKRTSSFSCSSTPLTTPRPLKAQRTGMGSLRRTHSYLCLTDLQTLPSSSSSLSGSSGGHCAAPISSARTTPRQCKGKRERRKLNPSHSEAVSATRLDPPITIPSPPSTPPPKPIASTPKPVQYPAHTASYRISSPLSPVRTVLPARPVFPRSKHEPDLYKQAITTNMRSTPEGQKILYMGPRLALSIMTATKELELIVASQPSHDSDVIMYDATSTNSNPPNASWVIVPSDDWEMVDCISA</sequence>
<evidence type="ECO:0000313" key="3">
    <source>
        <dbReference type="Proteomes" id="UP000559256"/>
    </source>
</evidence>